<proteinExistence type="predicted"/>
<dbReference type="OrthoDB" id="41560at2"/>
<name>A7HNR4_FERNB</name>
<reference evidence="1 2" key="1">
    <citation type="submission" date="2007-07" db="EMBL/GenBank/DDBJ databases">
        <title>Complete sequence of Fervidobacterium nodosum Rt17-B1.</title>
        <authorList>
            <consortium name="US DOE Joint Genome Institute"/>
            <person name="Copeland A."/>
            <person name="Lucas S."/>
            <person name="Lapidus A."/>
            <person name="Barry K."/>
            <person name="Glavina del Rio T."/>
            <person name="Dalin E."/>
            <person name="Tice H."/>
            <person name="Pitluck S."/>
            <person name="Saunders E."/>
            <person name="Brettin T."/>
            <person name="Bruce D."/>
            <person name="Detter J.C."/>
            <person name="Han C."/>
            <person name="Schmutz J."/>
            <person name="Larimer F."/>
            <person name="Land M."/>
            <person name="Hauser L."/>
            <person name="Kyrpides N."/>
            <person name="Mikhailova N."/>
            <person name="Nelson K."/>
            <person name="Gogarten J.P."/>
            <person name="Noll K."/>
            <person name="Richardson P."/>
        </authorList>
    </citation>
    <scope>NUCLEOTIDE SEQUENCE [LARGE SCALE GENOMIC DNA]</scope>
    <source>
        <strain evidence="2">ATCC 35602 / DSM 5306 / Rt17-B1</strain>
    </source>
</reference>
<evidence type="ECO:0008006" key="3">
    <source>
        <dbReference type="Google" id="ProtNLM"/>
    </source>
</evidence>
<gene>
    <name evidence="1" type="ordered locus">Fnod_1712</name>
</gene>
<reference evidence="1 2" key="2">
    <citation type="journal article" date="2009" name="Proc. Natl. Acad. Sci. U.S.A.">
        <title>On the chimeric nature, thermophilic origin, and phylogenetic placement of the Thermotogales.</title>
        <authorList>
            <person name="Zhaxybayeva O."/>
            <person name="Swithers K.S."/>
            <person name="Lapierre P."/>
            <person name="Fournier G.P."/>
            <person name="Bickhart D.M."/>
            <person name="DeBoy R.T."/>
            <person name="Nelson K.E."/>
            <person name="Nesbo C.L."/>
            <person name="Doolittle W.F."/>
            <person name="Gogarten J.P."/>
            <person name="Noll K.M."/>
        </authorList>
    </citation>
    <scope>NUCLEOTIDE SEQUENCE [LARGE SCALE GENOMIC DNA]</scope>
    <source>
        <strain evidence="2">ATCC 35602 / DSM 5306 / Rt17-B1</strain>
    </source>
</reference>
<dbReference type="HOGENOM" id="CLU_690282_0_0_0"/>
<evidence type="ECO:0000313" key="1">
    <source>
        <dbReference type="EMBL" id="ABS61547.1"/>
    </source>
</evidence>
<sequence length="399" mass="43794">MKNKILTIIVLSLISVLSFSMIIQPFSSYGNVVLVKEDMTALLKVGAFADIELSQNFLTMDNLNALLNEEELIINTETMKSAINNGLKAFFNANAGTYAHLNLFGFRFVPYLRIDGNLSLSIPKTVSNILFGETNIGETNESTITNFLKTNITMNLGNSIVFEKFYVGVNLYSPIVFSDQNSTYAYAYYTSSASPSYAELNIQAQARILSSYNLNNIENEIFNFQNSGISLELGFGTDNFGIAVRNITISPAKATYVIAIRSDGKVNYTAEGTNLTLDATYNIYNSPLSYLTEPVNVIPPIQITGYFKGQNPLMWGVAGSYWLDGNWMAKGYAGFNLGLLKLYYMLGMNPAGYAHTIGFGFNLFFANADLKLTATTDQFIPIGQTTPGIGIAFTFSGGL</sequence>
<keyword evidence="2" id="KW-1185">Reference proteome</keyword>
<evidence type="ECO:0000313" key="2">
    <source>
        <dbReference type="Proteomes" id="UP000002415"/>
    </source>
</evidence>
<dbReference type="EMBL" id="CP000771">
    <property type="protein sequence ID" value="ABS61547.1"/>
    <property type="molecule type" value="Genomic_DNA"/>
</dbReference>
<accession>A7HNR4</accession>
<dbReference type="KEGG" id="fno:Fnod_1712"/>
<dbReference type="Proteomes" id="UP000002415">
    <property type="component" value="Chromosome"/>
</dbReference>
<dbReference type="AlphaFoldDB" id="A7HNR4"/>
<dbReference type="eggNOG" id="ENOG50330PD">
    <property type="taxonomic scope" value="Bacteria"/>
</dbReference>
<organism evidence="1 2">
    <name type="scientific">Fervidobacterium nodosum (strain ATCC 35602 / DSM 5306 / Rt17-B1)</name>
    <dbReference type="NCBI Taxonomy" id="381764"/>
    <lineage>
        <taxon>Bacteria</taxon>
        <taxon>Thermotogati</taxon>
        <taxon>Thermotogota</taxon>
        <taxon>Thermotogae</taxon>
        <taxon>Thermotogales</taxon>
        <taxon>Fervidobacteriaceae</taxon>
        <taxon>Fervidobacterium</taxon>
    </lineage>
</organism>
<protein>
    <recommendedName>
        <fullName evidence="3">DUF5723 domain-containing protein</fullName>
    </recommendedName>
</protein>
<dbReference type="STRING" id="381764.Fnod_1712"/>
<dbReference type="RefSeq" id="WP_011994838.1">
    <property type="nucleotide sequence ID" value="NC_009718.1"/>
</dbReference>